<sequence length="32" mass="3958">MRVLKSYIHFLQTVLHNILHSLEFYITFYRAC</sequence>
<organism evidence="1">
    <name type="scientific">Anguilla anguilla</name>
    <name type="common">European freshwater eel</name>
    <name type="synonym">Muraena anguilla</name>
    <dbReference type="NCBI Taxonomy" id="7936"/>
    <lineage>
        <taxon>Eukaryota</taxon>
        <taxon>Metazoa</taxon>
        <taxon>Chordata</taxon>
        <taxon>Craniata</taxon>
        <taxon>Vertebrata</taxon>
        <taxon>Euteleostomi</taxon>
        <taxon>Actinopterygii</taxon>
        <taxon>Neopterygii</taxon>
        <taxon>Teleostei</taxon>
        <taxon>Anguilliformes</taxon>
        <taxon>Anguillidae</taxon>
        <taxon>Anguilla</taxon>
    </lineage>
</organism>
<reference evidence="1" key="1">
    <citation type="submission" date="2014-11" db="EMBL/GenBank/DDBJ databases">
        <authorList>
            <person name="Amaro Gonzalez C."/>
        </authorList>
    </citation>
    <scope>NUCLEOTIDE SEQUENCE</scope>
</reference>
<accession>A0A0E9P7G2</accession>
<evidence type="ECO:0000313" key="1">
    <source>
        <dbReference type="EMBL" id="JAG99782.1"/>
    </source>
</evidence>
<reference evidence="1" key="2">
    <citation type="journal article" date="2015" name="Fish Shellfish Immunol.">
        <title>Early steps in the European eel (Anguilla anguilla)-Vibrio vulnificus interaction in the gills: Role of the RtxA13 toxin.</title>
        <authorList>
            <person name="Callol A."/>
            <person name="Pajuelo D."/>
            <person name="Ebbesson L."/>
            <person name="Teles M."/>
            <person name="MacKenzie S."/>
            <person name="Amaro C."/>
        </authorList>
    </citation>
    <scope>NUCLEOTIDE SEQUENCE</scope>
</reference>
<protein>
    <submittedName>
        <fullName evidence="1">Uncharacterized protein</fullName>
    </submittedName>
</protein>
<name>A0A0E9P7G2_ANGAN</name>
<dbReference type="AlphaFoldDB" id="A0A0E9P7G2"/>
<proteinExistence type="predicted"/>
<dbReference type="EMBL" id="GBXM01108794">
    <property type="protein sequence ID" value="JAG99782.1"/>
    <property type="molecule type" value="Transcribed_RNA"/>
</dbReference>